<reference evidence="3" key="2">
    <citation type="journal article" date="2023" name="Int. J. Mol. Sci.">
        <title>De Novo Assembly and Annotation of 11 Diverse Shrub Willow (Salix) Genomes Reveals Novel Gene Organization in Sex-Linked Regions.</title>
        <authorList>
            <person name="Hyden B."/>
            <person name="Feng K."/>
            <person name="Yates T.B."/>
            <person name="Jawdy S."/>
            <person name="Cereghino C."/>
            <person name="Smart L.B."/>
            <person name="Muchero W."/>
        </authorList>
    </citation>
    <scope>NUCLEOTIDE SEQUENCE [LARGE SCALE GENOMIC DNA]</scope>
    <source>
        <tissue evidence="3">Shoot tip</tissue>
    </source>
</reference>
<feature type="transmembrane region" description="Helical" evidence="2">
    <location>
        <begin position="57"/>
        <end position="80"/>
    </location>
</feature>
<evidence type="ECO:0000313" key="3">
    <source>
        <dbReference type="EMBL" id="KAJ6742368.1"/>
    </source>
</evidence>
<comment type="caution">
    <text evidence="3">The sequence shown here is derived from an EMBL/GenBank/DDBJ whole genome shotgun (WGS) entry which is preliminary data.</text>
</comment>
<organism evidence="3 4">
    <name type="scientific">Salix viminalis</name>
    <name type="common">Common osier</name>
    <name type="synonym">Basket willow</name>
    <dbReference type="NCBI Taxonomy" id="40686"/>
    <lineage>
        <taxon>Eukaryota</taxon>
        <taxon>Viridiplantae</taxon>
        <taxon>Streptophyta</taxon>
        <taxon>Embryophyta</taxon>
        <taxon>Tracheophyta</taxon>
        <taxon>Spermatophyta</taxon>
        <taxon>Magnoliopsida</taxon>
        <taxon>eudicotyledons</taxon>
        <taxon>Gunneridae</taxon>
        <taxon>Pentapetalae</taxon>
        <taxon>rosids</taxon>
        <taxon>fabids</taxon>
        <taxon>Malpighiales</taxon>
        <taxon>Salicaceae</taxon>
        <taxon>Saliceae</taxon>
        <taxon>Salix</taxon>
    </lineage>
</organism>
<dbReference type="Pfam" id="PF01554">
    <property type="entry name" value="MatE"/>
    <property type="match status" value="1"/>
</dbReference>
<dbReference type="GO" id="GO:0016020">
    <property type="term" value="C:membrane"/>
    <property type="evidence" value="ECO:0007669"/>
    <property type="project" value="InterPro"/>
</dbReference>
<accession>A0A9Q0V612</accession>
<sequence>MLFLCGLLRNPKASVAATGILIQTAGIIYSFPFSLSIGVSTRVGHALGAGQPSRARWTTVIGICLAFTFGLSASVITAAMKSVWGKLYTDEPQILELISTGLPLLGLCELANSPQTAACGVLTGTARPKEGARINLCSFYFVGLPVAILLTFKLIRTDWKYQAIRAEELTAAVGDNDVLV</sequence>
<dbReference type="GO" id="GO:0042910">
    <property type="term" value="F:xenobiotic transmembrane transporter activity"/>
    <property type="evidence" value="ECO:0007669"/>
    <property type="project" value="InterPro"/>
</dbReference>
<comment type="similarity">
    <text evidence="1">Belongs to the multi antimicrobial extrusion (MATE) (TC 2.A.66.1) family.</text>
</comment>
<dbReference type="GO" id="GO:0015297">
    <property type="term" value="F:antiporter activity"/>
    <property type="evidence" value="ECO:0007669"/>
    <property type="project" value="InterPro"/>
</dbReference>
<proteinExistence type="inferred from homology"/>
<keyword evidence="2" id="KW-0472">Membrane</keyword>
<keyword evidence="2" id="KW-1133">Transmembrane helix</keyword>
<dbReference type="Proteomes" id="UP001151529">
    <property type="component" value="Chromosome 6"/>
</dbReference>
<reference evidence="3" key="1">
    <citation type="submission" date="2022-11" db="EMBL/GenBank/DDBJ databases">
        <authorList>
            <person name="Hyden B.L."/>
            <person name="Feng K."/>
            <person name="Yates T."/>
            <person name="Jawdy S."/>
            <person name="Smart L.B."/>
            <person name="Muchero W."/>
        </authorList>
    </citation>
    <scope>NUCLEOTIDE SEQUENCE</scope>
    <source>
        <tissue evidence="3">Shoot tip</tissue>
    </source>
</reference>
<gene>
    <name evidence="3" type="ORF">OIU85_016445</name>
</gene>
<dbReference type="PANTHER" id="PTHR11206">
    <property type="entry name" value="MULTIDRUG RESISTANCE PROTEIN"/>
    <property type="match status" value="1"/>
</dbReference>
<protein>
    <submittedName>
        <fullName evidence="3">MULTIDRUG RESISTANCE PROTEIN</fullName>
    </submittedName>
</protein>
<feature type="transmembrane region" description="Helical" evidence="2">
    <location>
        <begin position="132"/>
        <end position="155"/>
    </location>
</feature>
<dbReference type="InterPro" id="IPR002528">
    <property type="entry name" value="MATE_fam"/>
</dbReference>
<feature type="transmembrane region" description="Helical" evidence="2">
    <location>
        <begin position="26"/>
        <end position="45"/>
    </location>
</feature>
<evidence type="ECO:0000256" key="1">
    <source>
        <dbReference type="ARBA" id="ARBA00010199"/>
    </source>
</evidence>
<evidence type="ECO:0000313" key="4">
    <source>
        <dbReference type="Proteomes" id="UP001151529"/>
    </source>
</evidence>
<keyword evidence="4" id="KW-1185">Reference proteome</keyword>
<name>A0A9Q0V612_SALVM</name>
<dbReference type="OrthoDB" id="2126698at2759"/>
<dbReference type="AlphaFoldDB" id="A0A9Q0V612"/>
<dbReference type="EMBL" id="JAPFFL010000002">
    <property type="protein sequence ID" value="KAJ6742368.1"/>
    <property type="molecule type" value="Genomic_DNA"/>
</dbReference>
<evidence type="ECO:0000256" key="2">
    <source>
        <dbReference type="SAM" id="Phobius"/>
    </source>
</evidence>
<keyword evidence="2" id="KW-0812">Transmembrane</keyword>